<gene>
    <name evidence="1" type="ORF">FA048_04400</name>
</gene>
<comment type="caution">
    <text evidence="1">The sequence shown here is derived from an EMBL/GenBank/DDBJ whole genome shotgun (WGS) entry which is preliminary data.</text>
</comment>
<dbReference type="EMBL" id="SWBR01000001">
    <property type="protein sequence ID" value="TKC12863.1"/>
    <property type="molecule type" value="Genomic_DNA"/>
</dbReference>
<dbReference type="SUPFAM" id="SSF53474">
    <property type="entry name" value="alpha/beta-Hydrolases"/>
    <property type="match status" value="1"/>
</dbReference>
<dbReference type="Proteomes" id="UP000309488">
    <property type="component" value="Unassembled WGS sequence"/>
</dbReference>
<evidence type="ECO:0000313" key="2">
    <source>
        <dbReference type="Proteomes" id="UP000309488"/>
    </source>
</evidence>
<dbReference type="RefSeq" id="WP_136838987.1">
    <property type="nucleotide sequence ID" value="NZ_SWBR01000001.1"/>
</dbReference>
<dbReference type="InterPro" id="IPR029058">
    <property type="entry name" value="AB_hydrolase_fold"/>
</dbReference>
<protein>
    <submittedName>
        <fullName evidence="1">Alpha/beta hydrolase</fullName>
    </submittedName>
</protein>
<sequence>MNWENEDYLSNLIHIHGTADKIFPIKNIRNVIEIPTGGHFMIVNKASQIEQLIFDLLKNL</sequence>
<keyword evidence="1" id="KW-0378">Hydrolase</keyword>
<accession>A0A4U1CVJ4</accession>
<dbReference type="AlphaFoldDB" id="A0A4U1CVJ4"/>
<proteinExistence type="predicted"/>
<keyword evidence="2" id="KW-1185">Reference proteome</keyword>
<reference evidence="1 2" key="1">
    <citation type="submission" date="2019-04" db="EMBL/GenBank/DDBJ databases">
        <title>Pedobacter sp. RP-3-22 sp. nov., isolated from Arctic soil.</title>
        <authorList>
            <person name="Dahal R.H."/>
            <person name="Kim D.-U."/>
        </authorList>
    </citation>
    <scope>NUCLEOTIDE SEQUENCE [LARGE SCALE GENOMIC DNA]</scope>
    <source>
        <strain evidence="1 2">RP-3-22</strain>
    </source>
</reference>
<evidence type="ECO:0000313" key="1">
    <source>
        <dbReference type="EMBL" id="TKC12863.1"/>
    </source>
</evidence>
<organism evidence="1 2">
    <name type="scientific">Pedobacter polaris</name>
    <dbReference type="NCBI Taxonomy" id="2571273"/>
    <lineage>
        <taxon>Bacteria</taxon>
        <taxon>Pseudomonadati</taxon>
        <taxon>Bacteroidota</taxon>
        <taxon>Sphingobacteriia</taxon>
        <taxon>Sphingobacteriales</taxon>
        <taxon>Sphingobacteriaceae</taxon>
        <taxon>Pedobacter</taxon>
    </lineage>
</organism>
<dbReference type="GO" id="GO:0016787">
    <property type="term" value="F:hydrolase activity"/>
    <property type="evidence" value="ECO:0007669"/>
    <property type="project" value="UniProtKB-KW"/>
</dbReference>
<dbReference type="OrthoDB" id="659408at2"/>
<name>A0A4U1CVJ4_9SPHI</name>